<protein>
    <recommendedName>
        <fullName evidence="7">Ion transport domain-containing protein</fullName>
    </recommendedName>
</protein>
<dbReference type="SUPFAM" id="SSF81324">
    <property type="entry name" value="Voltage-gated potassium channels"/>
    <property type="match status" value="1"/>
</dbReference>
<reference evidence="8 9" key="1">
    <citation type="journal article" date="2012" name="Genome Biol.">
        <title>Genome and low-iron response of an oceanic diatom adapted to chronic iron limitation.</title>
        <authorList>
            <person name="Lommer M."/>
            <person name="Specht M."/>
            <person name="Roy A.S."/>
            <person name="Kraemer L."/>
            <person name="Andreson R."/>
            <person name="Gutowska M.A."/>
            <person name="Wolf J."/>
            <person name="Bergner S.V."/>
            <person name="Schilhabel M.B."/>
            <person name="Klostermeier U.C."/>
            <person name="Beiko R.G."/>
            <person name="Rosenstiel P."/>
            <person name="Hippler M."/>
            <person name="Laroche J."/>
        </authorList>
    </citation>
    <scope>NUCLEOTIDE SEQUENCE [LARGE SCALE GENOMIC DNA]</scope>
    <source>
        <strain evidence="8 9">CCMP1005</strain>
    </source>
</reference>
<comment type="subcellular location">
    <subcellularLocation>
        <location evidence="1">Membrane</location>
        <topology evidence="1">Multi-pass membrane protein</topology>
    </subcellularLocation>
</comment>
<keyword evidence="9" id="KW-1185">Reference proteome</keyword>
<dbReference type="InterPro" id="IPR005821">
    <property type="entry name" value="Ion_trans_dom"/>
</dbReference>
<keyword evidence="3 6" id="KW-1133">Transmembrane helix</keyword>
<dbReference type="eggNOG" id="KOG2301">
    <property type="taxonomic scope" value="Eukaryota"/>
</dbReference>
<dbReference type="Proteomes" id="UP000266841">
    <property type="component" value="Unassembled WGS sequence"/>
</dbReference>
<evidence type="ECO:0000256" key="6">
    <source>
        <dbReference type="SAM" id="Phobius"/>
    </source>
</evidence>
<evidence type="ECO:0000256" key="4">
    <source>
        <dbReference type="ARBA" id="ARBA00023136"/>
    </source>
</evidence>
<dbReference type="Pfam" id="PF00520">
    <property type="entry name" value="Ion_trans"/>
    <property type="match status" value="1"/>
</dbReference>
<evidence type="ECO:0000256" key="2">
    <source>
        <dbReference type="ARBA" id="ARBA00022692"/>
    </source>
</evidence>
<feature type="compositionally biased region" description="Basic and acidic residues" evidence="5">
    <location>
        <begin position="37"/>
        <end position="55"/>
    </location>
</feature>
<dbReference type="PANTHER" id="PTHR10037:SF62">
    <property type="entry name" value="SODIUM CHANNEL PROTEIN 60E"/>
    <property type="match status" value="1"/>
</dbReference>
<organism evidence="8 9">
    <name type="scientific">Thalassiosira oceanica</name>
    <name type="common">Marine diatom</name>
    <dbReference type="NCBI Taxonomy" id="159749"/>
    <lineage>
        <taxon>Eukaryota</taxon>
        <taxon>Sar</taxon>
        <taxon>Stramenopiles</taxon>
        <taxon>Ochrophyta</taxon>
        <taxon>Bacillariophyta</taxon>
        <taxon>Coscinodiscophyceae</taxon>
        <taxon>Thalassiosirophycidae</taxon>
        <taxon>Thalassiosirales</taxon>
        <taxon>Thalassiosiraceae</taxon>
        <taxon>Thalassiosira</taxon>
    </lineage>
</organism>
<dbReference type="AlphaFoldDB" id="K0S7Z5"/>
<feature type="transmembrane region" description="Helical" evidence="6">
    <location>
        <begin position="201"/>
        <end position="221"/>
    </location>
</feature>
<evidence type="ECO:0000259" key="7">
    <source>
        <dbReference type="Pfam" id="PF00520"/>
    </source>
</evidence>
<sequence length="305" mass="33613">MAHRAVRRGLRPAHRPRRDRNGQHHPRRGRAVPGQDRGGKPTRGDGRGQRCEGRGCRRCWGKRAETAPHQRRPPRRAVVPAGVAARGPVRRELAGLRPTVLDSGNFVTTLIFLVDMVISNVAMGVAYWRNGSTAFDGVIAISSALELLLARISAGGGQGKSVMSAFRSFRLVRLLRMVKNWKSIHSLLDTISRASSDIRSFAVLLSLLIFVFALMGMQVGARFPSVTLLVNYPPAVCEPASLRRCERASRGHLGPALRRRGRAPVELRRLHVEPGDRLPGAERRELEHGSVRLLEDVESGAGLLR</sequence>
<dbReference type="Gene3D" id="1.20.120.350">
    <property type="entry name" value="Voltage-gated potassium channels. Chain C"/>
    <property type="match status" value="1"/>
</dbReference>
<feature type="non-terminal residue" evidence="8">
    <location>
        <position position="305"/>
    </location>
</feature>
<feature type="domain" description="Ion transport" evidence="7">
    <location>
        <begin position="99"/>
        <end position="220"/>
    </location>
</feature>
<accession>K0S7Z5</accession>
<name>K0S7Z5_THAOC</name>
<dbReference type="OrthoDB" id="78836at2759"/>
<evidence type="ECO:0000256" key="3">
    <source>
        <dbReference type="ARBA" id="ARBA00022989"/>
    </source>
</evidence>
<evidence type="ECO:0000256" key="5">
    <source>
        <dbReference type="SAM" id="MobiDB-lite"/>
    </source>
</evidence>
<keyword evidence="4 6" id="KW-0472">Membrane</keyword>
<dbReference type="EMBL" id="AGNL01020036">
    <property type="protein sequence ID" value="EJK61415.1"/>
    <property type="molecule type" value="Genomic_DNA"/>
</dbReference>
<feature type="region of interest" description="Disordered" evidence="5">
    <location>
        <begin position="1"/>
        <end position="55"/>
    </location>
</feature>
<dbReference type="PANTHER" id="PTHR10037">
    <property type="entry name" value="VOLTAGE-GATED CATION CHANNEL CALCIUM AND SODIUM"/>
    <property type="match status" value="1"/>
</dbReference>
<evidence type="ECO:0000313" key="9">
    <source>
        <dbReference type="Proteomes" id="UP000266841"/>
    </source>
</evidence>
<feature type="compositionally biased region" description="Basic residues" evidence="5">
    <location>
        <begin position="1"/>
        <end position="30"/>
    </location>
</feature>
<evidence type="ECO:0000313" key="8">
    <source>
        <dbReference type="EMBL" id="EJK61415.1"/>
    </source>
</evidence>
<dbReference type="InterPro" id="IPR027359">
    <property type="entry name" value="Volt_channel_dom_sf"/>
</dbReference>
<dbReference type="GO" id="GO:0005248">
    <property type="term" value="F:voltage-gated sodium channel activity"/>
    <property type="evidence" value="ECO:0007669"/>
    <property type="project" value="TreeGrafter"/>
</dbReference>
<feature type="transmembrane region" description="Helical" evidence="6">
    <location>
        <begin position="106"/>
        <end position="128"/>
    </location>
</feature>
<proteinExistence type="predicted"/>
<dbReference type="GO" id="GO:0001518">
    <property type="term" value="C:voltage-gated sodium channel complex"/>
    <property type="evidence" value="ECO:0007669"/>
    <property type="project" value="TreeGrafter"/>
</dbReference>
<evidence type="ECO:0000256" key="1">
    <source>
        <dbReference type="ARBA" id="ARBA00004141"/>
    </source>
</evidence>
<dbReference type="InterPro" id="IPR043203">
    <property type="entry name" value="VGCC_Ca_Na"/>
</dbReference>
<keyword evidence="2 6" id="KW-0812">Transmembrane</keyword>
<gene>
    <name evidence="8" type="ORF">THAOC_18104</name>
</gene>
<comment type="caution">
    <text evidence="8">The sequence shown here is derived from an EMBL/GenBank/DDBJ whole genome shotgun (WGS) entry which is preliminary data.</text>
</comment>